<evidence type="ECO:0000256" key="1">
    <source>
        <dbReference type="ARBA" id="ARBA00005964"/>
    </source>
</evidence>
<dbReference type="PROSITE" id="PS00122">
    <property type="entry name" value="CARBOXYLESTERASE_B_1"/>
    <property type="match status" value="1"/>
</dbReference>
<evidence type="ECO:0000259" key="5">
    <source>
        <dbReference type="Pfam" id="PF00135"/>
    </source>
</evidence>
<dbReference type="KEGG" id="nve:5506781"/>
<proteinExistence type="inferred from homology"/>
<dbReference type="InterPro" id="IPR019826">
    <property type="entry name" value="Carboxylesterase_B_AS"/>
</dbReference>
<evidence type="ECO:0000313" key="7">
    <source>
        <dbReference type="Proteomes" id="UP000001593"/>
    </source>
</evidence>
<dbReference type="InterPro" id="IPR029058">
    <property type="entry name" value="AB_hydrolase_fold"/>
</dbReference>
<dbReference type="Proteomes" id="UP000001593">
    <property type="component" value="Unassembled WGS sequence"/>
</dbReference>
<feature type="signal peptide" evidence="4">
    <location>
        <begin position="1"/>
        <end position="22"/>
    </location>
</feature>
<dbReference type="InParanoid" id="A7SLM2"/>
<feature type="chain" id="PRO_5005121876" description="Carboxylic ester hydrolase" evidence="4">
    <location>
        <begin position="23"/>
        <end position="556"/>
    </location>
</feature>
<evidence type="ECO:0000256" key="4">
    <source>
        <dbReference type="RuleBase" id="RU361235"/>
    </source>
</evidence>
<dbReference type="OrthoDB" id="5981230at2759"/>
<dbReference type="STRING" id="45351.A7SLM2"/>
<dbReference type="Gene3D" id="3.40.50.1820">
    <property type="entry name" value="alpha/beta hydrolase"/>
    <property type="match status" value="1"/>
</dbReference>
<dbReference type="FunFam" id="3.40.50.1820:FF:000729">
    <property type="entry name" value="Carboxylic ester hydrolase"/>
    <property type="match status" value="1"/>
</dbReference>
<dbReference type="SUPFAM" id="SSF53474">
    <property type="entry name" value="alpha/beta-Hydrolases"/>
    <property type="match status" value="1"/>
</dbReference>
<comment type="similarity">
    <text evidence="1 4">Belongs to the type-B carboxylesterase/lipase family.</text>
</comment>
<sequence length="556" mass="61568">MAFKAKVFFIVFLSIFLYGSQAREGASDDVVVHLSVGKLRGIRESVSGTEREAESFYGIPFAEPPIGDLRFVPSKPAKGWSGVRNARKPGARCVYGRVMPPMAAKPASPDSMSEDCLFLNVFRPAGTKATKDLPVMVFIHGGGYYRGSGDVYDGTPLAAYNDVIVVTMNYRLGLLGFLHVAGTDVTGNYAMYDQILALKWVQQHIGCFGGDPSQVTLFGQSAGGASVLLLTLSPLSKGLFKRAILESPTETYGTYPTNNTKVYIDRLGCHGEKVLACLQSKSLEEILKAQGIADFLLLGIVFPVPAVDGSFLGKDPDVMIAEGQVHPLDAVIVGVNSNEGGFHWHGVMETPDSQPSVSMFKESIVNVSFTKQGDCDIVKEAIMYRYTNHTEPFSPHNLLHNWQRLVTEYRFFAPAIRMAQAYVKAGIPTYFYHFSHWSTFSKRPKSVGVVHFDEIPYVFGLPWKPNKGIQVATKYTDVERGLSTMVMRMWGEFAYTGSPMKAGDSPQNVTWPLYSTEQEEYLDIGLQLSVHRKLRPDGMAFWNEFVPLLTKHCQQN</sequence>
<evidence type="ECO:0000256" key="2">
    <source>
        <dbReference type="ARBA" id="ARBA00022729"/>
    </source>
</evidence>
<dbReference type="ESTHER" id="nemve-a7slm2">
    <property type="family name" value="Carb_B_Root"/>
</dbReference>
<evidence type="ECO:0000256" key="3">
    <source>
        <dbReference type="ARBA" id="ARBA00022801"/>
    </source>
</evidence>
<dbReference type="EC" id="3.1.1.-" evidence="4"/>
<reference evidence="6 7" key="1">
    <citation type="journal article" date="2007" name="Science">
        <title>Sea anemone genome reveals ancestral eumetazoan gene repertoire and genomic organization.</title>
        <authorList>
            <person name="Putnam N.H."/>
            <person name="Srivastava M."/>
            <person name="Hellsten U."/>
            <person name="Dirks B."/>
            <person name="Chapman J."/>
            <person name="Salamov A."/>
            <person name="Terry A."/>
            <person name="Shapiro H."/>
            <person name="Lindquist E."/>
            <person name="Kapitonov V.V."/>
            <person name="Jurka J."/>
            <person name="Genikhovich G."/>
            <person name="Grigoriev I.V."/>
            <person name="Lucas S.M."/>
            <person name="Steele R.E."/>
            <person name="Finnerty J.R."/>
            <person name="Technau U."/>
            <person name="Martindale M.Q."/>
            <person name="Rokhsar D.S."/>
        </authorList>
    </citation>
    <scope>NUCLEOTIDE SEQUENCE [LARGE SCALE GENOMIC DNA]</scope>
    <source>
        <strain evidence="7">CH2 X CH6</strain>
    </source>
</reference>
<dbReference type="FunCoup" id="A7SLM2">
    <property type="interactions" value="22"/>
</dbReference>
<dbReference type="OMA" id="ASETVNC"/>
<keyword evidence="2 4" id="KW-0732">Signal</keyword>
<dbReference type="HOGENOM" id="CLU_006586_13_0_1"/>
<dbReference type="InterPro" id="IPR019819">
    <property type="entry name" value="Carboxylesterase_B_CS"/>
</dbReference>
<feature type="domain" description="Carboxylesterase type B" evidence="5">
    <location>
        <begin position="29"/>
        <end position="542"/>
    </location>
</feature>
<dbReference type="PANTHER" id="PTHR43903">
    <property type="entry name" value="NEUROLIGIN"/>
    <property type="match status" value="1"/>
</dbReference>
<dbReference type="eggNOG" id="KOG1516">
    <property type="taxonomic scope" value="Eukaryota"/>
</dbReference>
<organism evidence="6 7">
    <name type="scientific">Nematostella vectensis</name>
    <name type="common">Starlet sea anemone</name>
    <dbReference type="NCBI Taxonomy" id="45351"/>
    <lineage>
        <taxon>Eukaryota</taxon>
        <taxon>Metazoa</taxon>
        <taxon>Cnidaria</taxon>
        <taxon>Anthozoa</taxon>
        <taxon>Hexacorallia</taxon>
        <taxon>Actiniaria</taxon>
        <taxon>Edwardsiidae</taxon>
        <taxon>Nematostella</taxon>
    </lineage>
</organism>
<keyword evidence="3 4" id="KW-0378">Hydrolase</keyword>
<dbReference type="InterPro" id="IPR051093">
    <property type="entry name" value="Neuroligin/BSAL"/>
</dbReference>
<dbReference type="GO" id="GO:0016787">
    <property type="term" value="F:hydrolase activity"/>
    <property type="evidence" value="ECO:0007669"/>
    <property type="project" value="UniProtKB-KW"/>
</dbReference>
<dbReference type="EMBL" id="DS469700">
    <property type="protein sequence ID" value="EDO35372.1"/>
    <property type="molecule type" value="Genomic_DNA"/>
</dbReference>
<name>A7SLM2_NEMVE</name>
<keyword evidence="7" id="KW-1185">Reference proteome</keyword>
<dbReference type="AlphaFoldDB" id="A7SLM2"/>
<dbReference type="PROSITE" id="PS00941">
    <property type="entry name" value="CARBOXYLESTERASE_B_2"/>
    <property type="match status" value="1"/>
</dbReference>
<dbReference type="InterPro" id="IPR002018">
    <property type="entry name" value="CarbesteraseB"/>
</dbReference>
<accession>A7SLM2</accession>
<dbReference type="Pfam" id="PF00135">
    <property type="entry name" value="COesterase"/>
    <property type="match status" value="1"/>
</dbReference>
<gene>
    <name evidence="6" type="ORF">NEMVEDRAFT_v1g191125</name>
</gene>
<protein>
    <recommendedName>
        <fullName evidence="4">Carboxylic ester hydrolase</fullName>
        <ecNumber evidence="4">3.1.1.-</ecNumber>
    </recommendedName>
</protein>
<dbReference type="PhylomeDB" id="A7SLM2"/>
<evidence type="ECO:0000313" key="6">
    <source>
        <dbReference type="EMBL" id="EDO35372.1"/>
    </source>
</evidence>